<protein>
    <submittedName>
        <fullName evidence="1">Uncharacterized protein</fullName>
    </submittedName>
</protein>
<dbReference type="RefSeq" id="WP_019538291.1">
    <property type="nucleotide sequence ID" value="NZ_LT605205.1"/>
</dbReference>
<name>A0A1R3TC49_9BACT</name>
<evidence type="ECO:0000313" key="1">
    <source>
        <dbReference type="EMBL" id="SCD22187.1"/>
    </source>
</evidence>
<proteinExistence type="predicted"/>
<reference evidence="1 2" key="1">
    <citation type="submission" date="2016-08" db="EMBL/GenBank/DDBJ databases">
        <authorList>
            <person name="Seilhamer J.J."/>
        </authorList>
    </citation>
    <scope>NUCLEOTIDE SEQUENCE [LARGE SCALE GENOMIC DNA]</scope>
    <source>
        <strain evidence="1">M3/6</strain>
    </source>
</reference>
<dbReference type="PROSITE" id="PS51257">
    <property type="entry name" value="PROKAR_LIPOPROTEIN"/>
    <property type="match status" value="1"/>
</dbReference>
<dbReference type="STRING" id="1642647.PSM36_3403"/>
<dbReference type="InterPro" id="IPR025049">
    <property type="entry name" value="Mfa-like_1"/>
</dbReference>
<dbReference type="Proteomes" id="UP000187464">
    <property type="component" value="Chromosome I"/>
</dbReference>
<accession>A0A1R3TC49</accession>
<sequence>MKIKSLIYSLLIFGGVVSLGSCQNDVNDPLPVGEGQQLTLLPSVADRNKVEVRAAGNIPFFENGNDITVQVKTSRTGSDFVSYPYTYNNGTFAEKAQGQGFFFPADQTFISELKAFWPSFENRGAVITDQRDLDQFKLANRLTAHVTEANIMPTADPVPLVFQHEQSKITFRLAGQNASGLIIKSLLFELENVDLDDGQGERQVGFWAYCEGTGTLNAEVIVPAGVVFGPGINDGKRMEIGLVKVGAEGTTDNDYEGIMYIPNSTHIELQKNHDYLVTLTPEGYDLMATISIAGFPQPDGDHVGVPFQLPVLNEETERYEISTIAQLVTVSWLLTGDLNGELQSDWSTRTFDIVNDIEVSDRIKAEGDRYLNISTLNNYKNQFSNADKVTYSDGTNVFN</sequence>
<organism evidence="1 2">
    <name type="scientific">Proteiniphilum saccharofermentans</name>
    <dbReference type="NCBI Taxonomy" id="1642647"/>
    <lineage>
        <taxon>Bacteria</taxon>
        <taxon>Pseudomonadati</taxon>
        <taxon>Bacteroidota</taxon>
        <taxon>Bacteroidia</taxon>
        <taxon>Bacteroidales</taxon>
        <taxon>Dysgonomonadaceae</taxon>
        <taxon>Proteiniphilum</taxon>
    </lineage>
</organism>
<dbReference type="Pfam" id="PF13149">
    <property type="entry name" value="Mfa_like_1"/>
    <property type="match status" value="1"/>
</dbReference>
<dbReference type="KEGG" id="psac:PSM36_3403"/>
<gene>
    <name evidence="1" type="ORF">PSM36_3403</name>
</gene>
<dbReference type="EMBL" id="LT605205">
    <property type="protein sequence ID" value="SCD22187.1"/>
    <property type="molecule type" value="Genomic_DNA"/>
</dbReference>
<evidence type="ECO:0000313" key="2">
    <source>
        <dbReference type="Proteomes" id="UP000187464"/>
    </source>
</evidence>
<dbReference type="AlphaFoldDB" id="A0A1R3TC49"/>
<keyword evidence="2" id="KW-1185">Reference proteome</keyword>